<evidence type="ECO:0000256" key="4">
    <source>
        <dbReference type="ARBA" id="ARBA00023134"/>
    </source>
</evidence>
<gene>
    <name evidence="8" type="primary">GNA15</name>
</gene>
<feature type="binding site" evidence="6">
    <location>
        <begin position="158"/>
        <end position="159"/>
    </location>
    <ligand>
        <name>GTP</name>
        <dbReference type="ChEBI" id="CHEBI:37565"/>
    </ligand>
</feature>
<reference evidence="8" key="3">
    <citation type="submission" date="2025-09" db="UniProtKB">
        <authorList>
            <consortium name="Ensembl"/>
        </authorList>
    </citation>
    <scope>IDENTIFICATION</scope>
    <source>
        <strain evidence="8">Hereford</strain>
    </source>
</reference>
<keyword evidence="3 7" id="KW-0460">Magnesium</keyword>
<keyword evidence="2 6" id="KW-0547">Nucleotide-binding</keyword>
<feature type="binding site" evidence="6">
    <location>
        <begin position="277"/>
        <end position="280"/>
    </location>
    <ligand>
        <name>GTP</name>
        <dbReference type="ChEBI" id="CHEBI:37565"/>
    </ligand>
</feature>
<name>A0AAA9TSV9_BOVIN</name>
<evidence type="ECO:0000313" key="9">
    <source>
        <dbReference type="Proteomes" id="UP000009136"/>
    </source>
</evidence>
<reference evidence="8" key="1">
    <citation type="submission" date="2018-03" db="EMBL/GenBank/DDBJ databases">
        <title>ARS-UCD1.2.</title>
        <authorList>
            <person name="Rosen B.D."/>
            <person name="Bickhart D.M."/>
            <person name="Koren S."/>
            <person name="Schnabel R.D."/>
            <person name="Hall R."/>
            <person name="Zimin A."/>
            <person name="Dreischer C."/>
            <person name="Schultheiss S."/>
            <person name="Schroeder S.G."/>
            <person name="Elsik C.G."/>
            <person name="Couldrey C."/>
            <person name="Liu G.E."/>
            <person name="Van Tassell C.P."/>
            <person name="Phillippy A.M."/>
            <person name="Smith T.P.L."/>
            <person name="Medrano J.F."/>
        </authorList>
    </citation>
    <scope>NUCLEOTIDE SEQUENCE [LARGE SCALE GENOMIC DNA]</scope>
    <source>
        <strain evidence="8">Hereford</strain>
    </source>
</reference>
<dbReference type="PANTHER" id="PTHR10218:SF217">
    <property type="entry name" value="GUANINE NUCLEOTIDE-BINDING PROTEIN SUBUNIT ALPHA-15"/>
    <property type="match status" value="1"/>
</dbReference>
<keyword evidence="4 6" id="KW-0342">GTP-binding</keyword>
<evidence type="ECO:0000256" key="3">
    <source>
        <dbReference type="ARBA" id="ARBA00022842"/>
    </source>
</evidence>
<proteinExistence type="predicted"/>
<feature type="binding site" evidence="6">
    <location>
        <begin position="183"/>
        <end position="189"/>
    </location>
    <ligand>
        <name>GTP</name>
        <dbReference type="ChEBI" id="CHEBI:37565"/>
    </ligand>
</feature>
<dbReference type="GO" id="GO:0003924">
    <property type="term" value="F:GTPase activity"/>
    <property type="evidence" value="ECO:0007669"/>
    <property type="project" value="InterPro"/>
</dbReference>
<keyword evidence="5" id="KW-0807">Transducer</keyword>
<dbReference type="FunFam" id="3.40.50.300:FF:000692">
    <property type="entry name" value="Guanine nucleotide-binding protein subunit alpha"/>
    <property type="match status" value="2"/>
</dbReference>
<dbReference type="InterPro" id="IPR011025">
    <property type="entry name" value="GproteinA_insert"/>
</dbReference>
<dbReference type="SUPFAM" id="SSF47895">
    <property type="entry name" value="Transducin (alpha subunit), insertion domain"/>
    <property type="match status" value="1"/>
</dbReference>
<evidence type="ECO:0000313" key="8">
    <source>
        <dbReference type="Ensembl" id="ENSBTAP00000100431.1"/>
    </source>
</evidence>
<feature type="binding site" evidence="7">
    <location>
        <position position="56"/>
    </location>
    <ligand>
        <name>Mg(2+)</name>
        <dbReference type="ChEBI" id="CHEBI:18420"/>
    </ligand>
</feature>
<dbReference type="SMART" id="SM00275">
    <property type="entry name" value="G_alpha"/>
    <property type="match status" value="1"/>
</dbReference>
<dbReference type="InterPro" id="IPR001019">
    <property type="entry name" value="Gprotein_alpha_su"/>
</dbReference>
<feature type="binding site" evidence="6">
    <location>
        <begin position="208"/>
        <end position="212"/>
    </location>
    <ligand>
        <name>GTP</name>
        <dbReference type="ChEBI" id="CHEBI:37565"/>
    </ligand>
</feature>
<accession>A0AAA9TSV9</accession>
<keyword evidence="1 7" id="KW-0479">Metal-binding</keyword>
<evidence type="ECO:0000256" key="1">
    <source>
        <dbReference type="ARBA" id="ARBA00022723"/>
    </source>
</evidence>
<dbReference type="SUPFAM" id="SSF52540">
    <property type="entry name" value="P-loop containing nucleoside triphosphate hydrolases"/>
    <property type="match status" value="1"/>
</dbReference>
<dbReference type="Pfam" id="PF00503">
    <property type="entry name" value="G-alpha"/>
    <property type="match status" value="1"/>
</dbReference>
<dbReference type="GO" id="GO:0046872">
    <property type="term" value="F:metal ion binding"/>
    <property type="evidence" value="ECO:0007669"/>
    <property type="project" value="UniProtKB-KW"/>
</dbReference>
<dbReference type="GeneTree" id="ENSGT00940000161736"/>
<dbReference type="FunFam" id="1.10.400.10:FF:000002">
    <property type="entry name" value="guanine nucleotide-binding protein G(Q) subunit alpha"/>
    <property type="match status" value="1"/>
</dbReference>
<dbReference type="PROSITE" id="PS51882">
    <property type="entry name" value="G_ALPHA"/>
    <property type="match status" value="1"/>
</dbReference>
<reference evidence="8" key="2">
    <citation type="submission" date="2025-08" db="UniProtKB">
        <authorList>
            <consortium name="Ensembl"/>
        </authorList>
    </citation>
    <scope>IDENTIFICATION</scope>
    <source>
        <strain evidence="8">Hereford</strain>
    </source>
</reference>
<dbReference type="Ensembl" id="ENSBTAT00000113830.1">
    <property type="protein sequence ID" value="ENSBTAP00000100431.1"/>
    <property type="gene ID" value="ENSBTAG00000019988.7"/>
</dbReference>
<dbReference type="AlphaFoldDB" id="A0AAA9TSV9"/>
<dbReference type="GO" id="GO:0031683">
    <property type="term" value="F:G-protein beta/gamma-subunit complex binding"/>
    <property type="evidence" value="ECO:0007669"/>
    <property type="project" value="InterPro"/>
</dbReference>
<dbReference type="GO" id="GO:0005525">
    <property type="term" value="F:GTP binding"/>
    <property type="evidence" value="ECO:0007669"/>
    <property type="project" value="UniProtKB-KW"/>
</dbReference>
<dbReference type="InterPro" id="IPR027417">
    <property type="entry name" value="P-loop_NTPase"/>
</dbReference>
<dbReference type="Proteomes" id="UP000009136">
    <property type="component" value="Chromosome 7"/>
</dbReference>
<feature type="binding site" evidence="7">
    <location>
        <position position="189"/>
    </location>
    <ligand>
        <name>Mg(2+)</name>
        <dbReference type="ChEBI" id="CHEBI:18420"/>
    </ligand>
</feature>
<evidence type="ECO:0000256" key="5">
    <source>
        <dbReference type="ARBA" id="ARBA00023224"/>
    </source>
</evidence>
<sequence length="396" mass="45202">MARSLTWRCCPWCLTEDEKSAARIDQEINKILLEQKKRDRGELKLLLLGPGESGKSTFIKQMRIIHGAGYSEEDRKNFRPLVYQNIFISMRSMIEAMERLQIPFSWPESKHHASVIMSQDPYKVTKFEKRHAVAMQWLWEDTGIRACYERRREFHLLDSAVYYLSNLDRITEEGYIPTAQDVLRSRMPTTGINEYCFSVQKTNLRIVDVGGQKSERKKWIHCFENVIALIYLASLSEYDQCLEENNQENRMKESLALFGTILELPWFKSTSVILFLNKTDILEEKIPTSHLATYFPSFRVGSFESRPKQSPHVAFGCCSVQSLSHVRLIGTPRTVACQAPLSLKFSRQEHWSGLPFPSSGDLPDSGIEPMSLASPALAGGFFTTAPLGNPLGFSIS</sequence>
<dbReference type="CDD" id="cd00066">
    <property type="entry name" value="G-alpha"/>
    <property type="match status" value="1"/>
</dbReference>
<dbReference type="GO" id="GO:0001664">
    <property type="term" value="F:G protein-coupled receptor binding"/>
    <property type="evidence" value="ECO:0007669"/>
    <property type="project" value="Ensembl"/>
</dbReference>
<dbReference type="Gene3D" id="3.40.50.300">
    <property type="entry name" value="P-loop containing nucleotide triphosphate hydrolases"/>
    <property type="match status" value="1"/>
</dbReference>
<protein>
    <submittedName>
        <fullName evidence="8">G protein subunit alpha 15</fullName>
    </submittedName>
</protein>
<evidence type="ECO:0000256" key="6">
    <source>
        <dbReference type="PIRSR" id="PIRSR601019-1"/>
    </source>
</evidence>
<dbReference type="Gene3D" id="1.10.400.10">
    <property type="entry name" value="GI Alpha 1, domain 2-like"/>
    <property type="match status" value="1"/>
</dbReference>
<keyword evidence="9" id="KW-1185">Reference proteome</keyword>
<evidence type="ECO:0000256" key="7">
    <source>
        <dbReference type="PIRSR" id="PIRSR601019-2"/>
    </source>
</evidence>
<evidence type="ECO:0000256" key="2">
    <source>
        <dbReference type="ARBA" id="ARBA00022741"/>
    </source>
</evidence>
<organism evidence="8 9">
    <name type="scientific">Bos taurus</name>
    <name type="common">Bovine</name>
    <dbReference type="NCBI Taxonomy" id="9913"/>
    <lineage>
        <taxon>Eukaryota</taxon>
        <taxon>Metazoa</taxon>
        <taxon>Chordata</taxon>
        <taxon>Craniata</taxon>
        <taxon>Vertebrata</taxon>
        <taxon>Euteleostomi</taxon>
        <taxon>Mammalia</taxon>
        <taxon>Eutheria</taxon>
        <taxon>Laurasiatheria</taxon>
        <taxon>Artiodactyla</taxon>
        <taxon>Ruminantia</taxon>
        <taxon>Pecora</taxon>
        <taxon>Bovidae</taxon>
        <taxon>Bovinae</taxon>
        <taxon>Bos</taxon>
    </lineage>
</organism>
<dbReference type="GO" id="GO:0019722">
    <property type="term" value="P:calcium-mediated signaling"/>
    <property type="evidence" value="ECO:0007669"/>
    <property type="project" value="Ensembl"/>
</dbReference>
<feature type="binding site" evidence="6">
    <location>
        <begin position="52"/>
        <end position="57"/>
    </location>
    <ligand>
        <name>GTP</name>
        <dbReference type="ChEBI" id="CHEBI:37565"/>
    </ligand>
</feature>
<dbReference type="PRINTS" id="PR00318">
    <property type="entry name" value="GPROTEINA"/>
</dbReference>
<dbReference type="PANTHER" id="PTHR10218">
    <property type="entry name" value="GTP-BINDING PROTEIN ALPHA SUBUNIT"/>
    <property type="match status" value="1"/>
</dbReference>
<dbReference type="GO" id="GO:0007200">
    <property type="term" value="P:phospholipase C-activating G protein-coupled receptor signaling pathway"/>
    <property type="evidence" value="ECO:0007669"/>
    <property type="project" value="Ensembl"/>
</dbReference>